<evidence type="ECO:0000256" key="10">
    <source>
        <dbReference type="SAM" id="Phobius"/>
    </source>
</evidence>
<dbReference type="Proteomes" id="UP000198287">
    <property type="component" value="Unassembled WGS sequence"/>
</dbReference>
<dbReference type="InterPro" id="IPR013087">
    <property type="entry name" value="Znf_C2H2_type"/>
</dbReference>
<feature type="domain" description="C2H2-type" evidence="11">
    <location>
        <begin position="220"/>
        <end position="250"/>
    </location>
</feature>
<dbReference type="PROSITE" id="PS50157">
    <property type="entry name" value="ZINC_FINGER_C2H2_2"/>
    <property type="match status" value="8"/>
</dbReference>
<dbReference type="PANTHER" id="PTHR47772">
    <property type="entry name" value="ZINC FINGER PROTEIN 200"/>
    <property type="match status" value="1"/>
</dbReference>
<evidence type="ECO:0000313" key="12">
    <source>
        <dbReference type="EMBL" id="OXA43227.1"/>
    </source>
</evidence>
<keyword evidence="10" id="KW-0472">Membrane</keyword>
<evidence type="ECO:0000256" key="4">
    <source>
        <dbReference type="ARBA" id="ARBA00022771"/>
    </source>
</evidence>
<dbReference type="STRING" id="158441.A0A226DEU3"/>
<feature type="domain" description="C2H2-type" evidence="11">
    <location>
        <begin position="280"/>
        <end position="307"/>
    </location>
</feature>
<dbReference type="InterPro" id="IPR050636">
    <property type="entry name" value="C2H2-ZF_domain-containing"/>
</dbReference>
<feature type="domain" description="C2H2-type" evidence="11">
    <location>
        <begin position="132"/>
        <end position="159"/>
    </location>
</feature>
<sequence length="427" mass="50176">MFWNVLTYAYNTLLVIFIATHLLISFLVGLYLGIYLTQNYAVPRITEPSALYEKIVRFLEQHRLRGLRPSGIIELIKDDETIVEGTLHVNTRNGGGRIIAFSCRVKSSQFQTNLPPRPIFNLLMKSNPDKKWECPQCFKNFKYRYHLRRHSVTHEVADPVKCEICGKTLKHLIALRPHFLNSHRNKPKLPCPICHQSFASATTLRRHTRTVHSTTERERFPCSFPSCEIKFSRKGGAEEHFRVFHSENPTRYSCTLCRKGFKSRHDLSCHIATHTTEKTHKCSTCGKSFIVRKALRRHEFTHIEKSHRQVWRCHICPKTFLTSHGLKRHLQGSHENQDKISYPCTFCEKRFKWWAGLNNHLVVAHPARDAPLQHCHKCEYKTYSKYYLARHMKRHGVKGHQCYFCRKRFHTFPELVGHCGRIHNLER</sequence>
<evidence type="ECO:0000256" key="1">
    <source>
        <dbReference type="ARBA" id="ARBA00004123"/>
    </source>
</evidence>
<keyword evidence="10" id="KW-0812">Transmembrane</keyword>
<evidence type="ECO:0000256" key="2">
    <source>
        <dbReference type="ARBA" id="ARBA00022723"/>
    </source>
</evidence>
<evidence type="ECO:0000256" key="5">
    <source>
        <dbReference type="ARBA" id="ARBA00022833"/>
    </source>
</evidence>
<dbReference type="Pfam" id="PF15054">
    <property type="entry name" value="DUF4535"/>
    <property type="match status" value="1"/>
</dbReference>
<dbReference type="GO" id="GO:0008270">
    <property type="term" value="F:zinc ion binding"/>
    <property type="evidence" value="ECO:0007669"/>
    <property type="project" value="UniProtKB-KW"/>
</dbReference>
<feature type="domain" description="C2H2-type" evidence="11">
    <location>
        <begin position="311"/>
        <end position="339"/>
    </location>
</feature>
<dbReference type="FunFam" id="3.30.160.60:FF:000446">
    <property type="entry name" value="Zinc finger protein"/>
    <property type="match status" value="1"/>
</dbReference>
<evidence type="ECO:0000256" key="3">
    <source>
        <dbReference type="ARBA" id="ARBA00022737"/>
    </source>
</evidence>
<name>A0A226DEU3_FOLCA</name>
<feature type="domain" description="C2H2-type" evidence="11">
    <location>
        <begin position="189"/>
        <end position="217"/>
    </location>
</feature>
<evidence type="ECO:0000256" key="6">
    <source>
        <dbReference type="ARBA" id="ARBA00023015"/>
    </source>
</evidence>
<dbReference type="InterPro" id="IPR027854">
    <property type="entry name" value="STMP1"/>
</dbReference>
<dbReference type="Gene3D" id="3.30.160.60">
    <property type="entry name" value="Classic Zinc Finger"/>
    <property type="match status" value="6"/>
</dbReference>
<dbReference type="EMBL" id="LNIX01000023">
    <property type="protein sequence ID" value="OXA43227.1"/>
    <property type="molecule type" value="Genomic_DNA"/>
</dbReference>
<evidence type="ECO:0000256" key="7">
    <source>
        <dbReference type="ARBA" id="ARBA00023163"/>
    </source>
</evidence>
<evidence type="ECO:0000256" key="8">
    <source>
        <dbReference type="ARBA" id="ARBA00023242"/>
    </source>
</evidence>
<accession>A0A226DEU3</accession>
<keyword evidence="8" id="KW-0539">Nucleus</keyword>
<gene>
    <name evidence="12" type="ORF">Fcan01_22202</name>
</gene>
<keyword evidence="10" id="KW-1133">Transmembrane helix</keyword>
<dbReference type="GO" id="GO:0005634">
    <property type="term" value="C:nucleus"/>
    <property type="evidence" value="ECO:0007669"/>
    <property type="project" value="UniProtKB-SubCell"/>
</dbReference>
<feature type="domain" description="C2H2-type" evidence="11">
    <location>
        <begin position="342"/>
        <end position="370"/>
    </location>
</feature>
<feature type="domain" description="C2H2-type" evidence="11">
    <location>
        <begin position="252"/>
        <end position="279"/>
    </location>
</feature>
<dbReference type="AlphaFoldDB" id="A0A226DEU3"/>
<keyword evidence="7" id="KW-0804">Transcription</keyword>
<dbReference type="Pfam" id="PF00096">
    <property type="entry name" value="zf-C2H2"/>
    <property type="match status" value="4"/>
</dbReference>
<dbReference type="SMART" id="SM00355">
    <property type="entry name" value="ZnF_C2H2"/>
    <property type="match status" value="10"/>
</dbReference>
<dbReference type="PANTHER" id="PTHR47772:SF13">
    <property type="entry name" value="GASTRULA ZINC FINGER PROTEIN XLCGF49.1-LIKE-RELATED"/>
    <property type="match status" value="1"/>
</dbReference>
<keyword evidence="4 9" id="KW-0863">Zinc-finger</keyword>
<keyword evidence="13" id="KW-1185">Reference proteome</keyword>
<evidence type="ECO:0000313" key="13">
    <source>
        <dbReference type="Proteomes" id="UP000198287"/>
    </source>
</evidence>
<dbReference type="SUPFAM" id="SSF57667">
    <property type="entry name" value="beta-beta-alpha zinc fingers"/>
    <property type="match status" value="4"/>
</dbReference>
<reference evidence="12 13" key="1">
    <citation type="submission" date="2015-12" db="EMBL/GenBank/DDBJ databases">
        <title>The genome of Folsomia candida.</title>
        <authorList>
            <person name="Faddeeva A."/>
            <person name="Derks M.F."/>
            <person name="Anvar Y."/>
            <person name="Smit S."/>
            <person name="Van Straalen N."/>
            <person name="Roelofs D."/>
        </authorList>
    </citation>
    <scope>NUCLEOTIDE SEQUENCE [LARGE SCALE GENOMIC DNA]</scope>
    <source>
        <strain evidence="12 13">VU population</strain>
        <tissue evidence="12">Whole body</tissue>
    </source>
</reference>
<evidence type="ECO:0000256" key="9">
    <source>
        <dbReference type="PROSITE-ProRule" id="PRU00042"/>
    </source>
</evidence>
<comment type="subcellular location">
    <subcellularLocation>
        <location evidence="1">Nucleus</location>
    </subcellularLocation>
</comment>
<evidence type="ECO:0000259" key="11">
    <source>
        <dbReference type="PROSITE" id="PS50157"/>
    </source>
</evidence>
<organism evidence="12 13">
    <name type="scientific">Folsomia candida</name>
    <name type="common">Springtail</name>
    <dbReference type="NCBI Taxonomy" id="158441"/>
    <lineage>
        <taxon>Eukaryota</taxon>
        <taxon>Metazoa</taxon>
        <taxon>Ecdysozoa</taxon>
        <taxon>Arthropoda</taxon>
        <taxon>Hexapoda</taxon>
        <taxon>Collembola</taxon>
        <taxon>Entomobryomorpha</taxon>
        <taxon>Isotomoidea</taxon>
        <taxon>Isotomidae</taxon>
        <taxon>Proisotominae</taxon>
        <taxon>Folsomia</taxon>
    </lineage>
</organism>
<keyword evidence="6" id="KW-0805">Transcription regulation</keyword>
<feature type="transmembrane region" description="Helical" evidence="10">
    <location>
        <begin position="12"/>
        <end position="36"/>
    </location>
</feature>
<proteinExistence type="predicted"/>
<dbReference type="InterPro" id="IPR036236">
    <property type="entry name" value="Znf_C2H2_sf"/>
</dbReference>
<comment type="caution">
    <text evidence="12">The sequence shown here is derived from an EMBL/GenBank/DDBJ whole genome shotgun (WGS) entry which is preliminary data.</text>
</comment>
<dbReference type="PROSITE" id="PS00028">
    <property type="entry name" value="ZINC_FINGER_C2H2_1"/>
    <property type="match status" value="9"/>
</dbReference>
<keyword evidence="3" id="KW-0677">Repeat</keyword>
<dbReference type="OrthoDB" id="6347891at2759"/>
<keyword evidence="2" id="KW-0479">Metal-binding</keyword>
<feature type="domain" description="C2H2-type" evidence="11">
    <location>
        <begin position="400"/>
        <end position="427"/>
    </location>
</feature>
<keyword evidence="5" id="KW-0862">Zinc</keyword>
<protein>
    <submittedName>
        <fullName evidence="12">Protein suppressor of hairy wing</fullName>
    </submittedName>
</protein>